<dbReference type="PROSITE" id="PS00018">
    <property type="entry name" value="EF_HAND_1"/>
    <property type="match status" value="5"/>
</dbReference>
<dbReference type="Pfam" id="PF13499">
    <property type="entry name" value="EF-hand_7"/>
    <property type="match status" value="2"/>
</dbReference>
<reference evidence="6" key="1">
    <citation type="journal article" date="2023" name="Nat. Commun.">
        <title>Diploid and tetraploid genomes of Acorus and the evolution of monocots.</title>
        <authorList>
            <person name="Ma L."/>
            <person name="Liu K.W."/>
            <person name="Li Z."/>
            <person name="Hsiao Y.Y."/>
            <person name="Qi Y."/>
            <person name="Fu T."/>
            <person name="Tang G.D."/>
            <person name="Zhang D."/>
            <person name="Sun W.H."/>
            <person name="Liu D.K."/>
            <person name="Li Y."/>
            <person name="Chen G.Z."/>
            <person name="Liu X.D."/>
            <person name="Liao X.Y."/>
            <person name="Jiang Y.T."/>
            <person name="Yu X."/>
            <person name="Hao Y."/>
            <person name="Huang J."/>
            <person name="Zhao X.W."/>
            <person name="Ke S."/>
            <person name="Chen Y.Y."/>
            <person name="Wu W.L."/>
            <person name="Hsu J.L."/>
            <person name="Lin Y.F."/>
            <person name="Huang M.D."/>
            <person name="Li C.Y."/>
            <person name="Huang L."/>
            <person name="Wang Z.W."/>
            <person name="Zhao X."/>
            <person name="Zhong W.Y."/>
            <person name="Peng D.H."/>
            <person name="Ahmad S."/>
            <person name="Lan S."/>
            <person name="Zhang J.S."/>
            <person name="Tsai W.C."/>
            <person name="Van de Peer Y."/>
            <person name="Liu Z.J."/>
        </authorList>
    </citation>
    <scope>NUCLEOTIDE SEQUENCE</scope>
    <source>
        <strain evidence="6">SCP</strain>
    </source>
</reference>
<keyword evidence="7" id="KW-1185">Reference proteome</keyword>
<keyword evidence="4" id="KW-0732">Signal</keyword>
<dbReference type="GO" id="GO:0005509">
    <property type="term" value="F:calcium ion binding"/>
    <property type="evidence" value="ECO:0007669"/>
    <property type="project" value="InterPro"/>
</dbReference>
<accession>A0AAV9A8E5</accession>
<dbReference type="SMART" id="SM00054">
    <property type="entry name" value="EFh"/>
    <property type="match status" value="5"/>
</dbReference>
<evidence type="ECO:0000256" key="4">
    <source>
        <dbReference type="SAM" id="SignalP"/>
    </source>
</evidence>
<organism evidence="6 7">
    <name type="scientific">Acorus gramineus</name>
    <name type="common">Dwarf sweet flag</name>
    <dbReference type="NCBI Taxonomy" id="55184"/>
    <lineage>
        <taxon>Eukaryota</taxon>
        <taxon>Viridiplantae</taxon>
        <taxon>Streptophyta</taxon>
        <taxon>Embryophyta</taxon>
        <taxon>Tracheophyta</taxon>
        <taxon>Spermatophyta</taxon>
        <taxon>Magnoliopsida</taxon>
        <taxon>Liliopsida</taxon>
        <taxon>Acoraceae</taxon>
        <taxon>Acorus</taxon>
    </lineage>
</organism>
<evidence type="ECO:0000259" key="5">
    <source>
        <dbReference type="PROSITE" id="PS50222"/>
    </source>
</evidence>
<evidence type="ECO:0000256" key="3">
    <source>
        <dbReference type="ARBA" id="ARBA00022837"/>
    </source>
</evidence>
<dbReference type="AlphaFoldDB" id="A0AAV9A8E5"/>
<feature type="signal peptide" evidence="4">
    <location>
        <begin position="1"/>
        <end position="21"/>
    </location>
</feature>
<feature type="chain" id="PRO_5043945008" description="EF-hand domain-containing protein" evidence="4">
    <location>
        <begin position="22"/>
        <end position="346"/>
    </location>
</feature>
<dbReference type="PROSITE" id="PS50222">
    <property type="entry name" value="EF_HAND_2"/>
    <property type="match status" value="3"/>
</dbReference>
<reference evidence="6" key="2">
    <citation type="submission" date="2023-06" db="EMBL/GenBank/DDBJ databases">
        <authorList>
            <person name="Ma L."/>
            <person name="Liu K.-W."/>
            <person name="Li Z."/>
            <person name="Hsiao Y.-Y."/>
            <person name="Qi Y."/>
            <person name="Fu T."/>
            <person name="Tang G."/>
            <person name="Zhang D."/>
            <person name="Sun W.-H."/>
            <person name="Liu D.-K."/>
            <person name="Li Y."/>
            <person name="Chen G.-Z."/>
            <person name="Liu X.-D."/>
            <person name="Liao X.-Y."/>
            <person name="Jiang Y.-T."/>
            <person name="Yu X."/>
            <person name="Hao Y."/>
            <person name="Huang J."/>
            <person name="Zhao X.-W."/>
            <person name="Ke S."/>
            <person name="Chen Y.-Y."/>
            <person name="Wu W.-L."/>
            <person name="Hsu J.-L."/>
            <person name="Lin Y.-F."/>
            <person name="Huang M.-D."/>
            <person name="Li C.-Y."/>
            <person name="Huang L."/>
            <person name="Wang Z.-W."/>
            <person name="Zhao X."/>
            <person name="Zhong W.-Y."/>
            <person name="Peng D.-H."/>
            <person name="Ahmad S."/>
            <person name="Lan S."/>
            <person name="Zhang J.-S."/>
            <person name="Tsai W.-C."/>
            <person name="Van De Peer Y."/>
            <person name="Liu Z.-J."/>
        </authorList>
    </citation>
    <scope>NUCLEOTIDE SEQUENCE</scope>
    <source>
        <strain evidence="6">SCP</strain>
        <tissue evidence="6">Leaves</tissue>
    </source>
</reference>
<dbReference type="EMBL" id="JAUJYN010000011">
    <property type="protein sequence ID" value="KAK1260366.1"/>
    <property type="molecule type" value="Genomic_DNA"/>
</dbReference>
<evidence type="ECO:0000313" key="6">
    <source>
        <dbReference type="EMBL" id="KAK1260366.1"/>
    </source>
</evidence>
<keyword evidence="3" id="KW-0106">Calcium</keyword>
<evidence type="ECO:0000256" key="2">
    <source>
        <dbReference type="ARBA" id="ARBA00022737"/>
    </source>
</evidence>
<name>A0AAV9A8E5_ACOGR</name>
<protein>
    <recommendedName>
        <fullName evidence="5">EF-hand domain-containing protein</fullName>
    </recommendedName>
</protein>
<dbReference type="Proteomes" id="UP001179952">
    <property type="component" value="Unassembled WGS sequence"/>
</dbReference>
<evidence type="ECO:0000256" key="1">
    <source>
        <dbReference type="ARBA" id="ARBA00022723"/>
    </source>
</evidence>
<dbReference type="InterPro" id="IPR018247">
    <property type="entry name" value="EF_Hand_1_Ca_BS"/>
</dbReference>
<keyword evidence="2" id="KW-0677">Repeat</keyword>
<feature type="domain" description="EF-hand" evidence="5">
    <location>
        <begin position="252"/>
        <end position="287"/>
    </location>
</feature>
<dbReference type="PANTHER" id="PTHR10827">
    <property type="entry name" value="RETICULOCALBIN"/>
    <property type="match status" value="1"/>
</dbReference>
<dbReference type="SUPFAM" id="SSF47473">
    <property type="entry name" value="EF-hand"/>
    <property type="match status" value="2"/>
</dbReference>
<keyword evidence="1" id="KW-0479">Metal-binding</keyword>
<sequence>MSPSAIYLLLAIALLLFLALSQTHTAPRRAPGRRMAPTHASLFDPLSAAGIGGDGGFQVDVEALKEAFPGEWKPVEEFFSEGGRLNVTERLAYLFRILDRAPIDGGLSYRELEMWNVRQAFDRLIHRTEARMRAHDADGDGAVTLREFLSNLSDRELESNNTAHGKPGWWREQFVNADADGNGSLNHVEFSDFLHPEDSTNAKVQLWLQKEKIKEMDEDRDGKLSFNEFKNRVYDIYKNYAEFESAEEDESQHKLNAEQKFEELDADKDRFLTAEELKPIIHNLHPGEISYAKYYTKYLMHEADENKDGKLTLLEMLEHQYAFYSAVVEDSNSDDNDDDYWHDELR</sequence>
<dbReference type="Gene3D" id="1.10.238.10">
    <property type="entry name" value="EF-hand"/>
    <property type="match status" value="2"/>
</dbReference>
<feature type="domain" description="EF-hand" evidence="5">
    <location>
        <begin position="123"/>
        <end position="158"/>
    </location>
</feature>
<comment type="caution">
    <text evidence="6">The sequence shown here is derived from an EMBL/GenBank/DDBJ whole genome shotgun (WGS) entry which is preliminary data.</text>
</comment>
<feature type="domain" description="EF-hand" evidence="5">
    <location>
        <begin position="210"/>
        <end position="239"/>
    </location>
</feature>
<proteinExistence type="predicted"/>
<dbReference type="InterPro" id="IPR011992">
    <property type="entry name" value="EF-hand-dom_pair"/>
</dbReference>
<dbReference type="PANTHER" id="PTHR10827:SF98">
    <property type="entry name" value="45 KDA CALCIUM-BINDING PROTEIN"/>
    <property type="match status" value="1"/>
</dbReference>
<dbReference type="GO" id="GO:0005783">
    <property type="term" value="C:endoplasmic reticulum"/>
    <property type="evidence" value="ECO:0007669"/>
    <property type="project" value="TreeGrafter"/>
</dbReference>
<evidence type="ECO:0000313" key="7">
    <source>
        <dbReference type="Proteomes" id="UP001179952"/>
    </source>
</evidence>
<dbReference type="InterPro" id="IPR002048">
    <property type="entry name" value="EF_hand_dom"/>
</dbReference>
<gene>
    <name evidence="6" type="ORF">QJS04_geneDACA001920</name>
</gene>